<evidence type="ECO:0000256" key="1">
    <source>
        <dbReference type="SAM" id="Phobius"/>
    </source>
</evidence>
<evidence type="ECO:0000313" key="3">
    <source>
        <dbReference type="Proteomes" id="UP000294919"/>
    </source>
</evidence>
<keyword evidence="1" id="KW-0472">Membrane</keyword>
<feature type="transmembrane region" description="Helical" evidence="1">
    <location>
        <begin position="6"/>
        <end position="25"/>
    </location>
</feature>
<dbReference type="Proteomes" id="UP000294919">
    <property type="component" value="Unassembled WGS sequence"/>
</dbReference>
<reference evidence="2 3" key="1">
    <citation type="submission" date="2019-03" db="EMBL/GenBank/DDBJ databases">
        <title>Genomic Encyclopedia of Type Strains, Phase IV (KMG-IV): sequencing the most valuable type-strain genomes for metagenomic binning, comparative biology and taxonomic classification.</title>
        <authorList>
            <person name="Goeker M."/>
        </authorList>
    </citation>
    <scope>NUCLEOTIDE SEQUENCE [LARGE SCALE GENOMIC DNA]</scope>
    <source>
        <strain evidence="2 3">DSM 102940</strain>
    </source>
</reference>
<sequence length="41" mass="4538">MKRVVVFILLLVMSIGIIAGSFIAVKKSNEFFKKSSIAHTL</sequence>
<evidence type="ECO:0000313" key="2">
    <source>
        <dbReference type="EMBL" id="TCO78042.1"/>
    </source>
</evidence>
<keyword evidence="1" id="KW-1133">Transmembrane helix</keyword>
<dbReference type="AlphaFoldDB" id="A0A4R2KY68"/>
<keyword evidence="3" id="KW-1185">Reference proteome</keyword>
<accession>A0A4R2KY68</accession>
<comment type="caution">
    <text evidence="2">The sequence shown here is derived from an EMBL/GenBank/DDBJ whole genome shotgun (WGS) entry which is preliminary data.</text>
</comment>
<dbReference type="EMBL" id="SLWV01000005">
    <property type="protein sequence ID" value="TCO78042.1"/>
    <property type="molecule type" value="Genomic_DNA"/>
</dbReference>
<gene>
    <name evidence="2" type="ORF">EV214_105141</name>
</gene>
<name>A0A4R2KY68_9FIRM</name>
<protein>
    <submittedName>
        <fullName evidence="2">Uncharacterized protein</fullName>
    </submittedName>
</protein>
<dbReference type="RefSeq" id="WP_279233105.1">
    <property type="nucleotide sequence ID" value="NZ_SLWV01000005.1"/>
</dbReference>
<keyword evidence="1" id="KW-0812">Transmembrane</keyword>
<organism evidence="2 3">
    <name type="scientific">Marinisporobacter balticus</name>
    <dbReference type="NCBI Taxonomy" id="2018667"/>
    <lineage>
        <taxon>Bacteria</taxon>
        <taxon>Bacillati</taxon>
        <taxon>Bacillota</taxon>
        <taxon>Clostridia</taxon>
        <taxon>Peptostreptococcales</taxon>
        <taxon>Thermotaleaceae</taxon>
        <taxon>Marinisporobacter</taxon>
    </lineage>
</organism>
<proteinExistence type="predicted"/>